<feature type="compositionally biased region" description="Low complexity" evidence="1">
    <location>
        <begin position="34"/>
        <end position="43"/>
    </location>
</feature>
<evidence type="ECO:0000256" key="1">
    <source>
        <dbReference type="SAM" id="MobiDB-lite"/>
    </source>
</evidence>
<dbReference type="PANTHER" id="PTHR33327">
    <property type="entry name" value="ENDONUCLEASE"/>
    <property type="match status" value="1"/>
</dbReference>
<comment type="caution">
    <text evidence="2">The sequence shown here is derived from an EMBL/GenBank/DDBJ whole genome shotgun (WGS) entry which is preliminary data.</text>
</comment>
<keyword evidence="3" id="KW-1185">Reference proteome</keyword>
<protein>
    <submittedName>
        <fullName evidence="2">Uncharacterized protein</fullName>
    </submittedName>
</protein>
<dbReference type="Proteomes" id="UP001152888">
    <property type="component" value="Unassembled WGS sequence"/>
</dbReference>
<sequence length="299" mass="33557">MRSTSSGKRANFGNKRAKCRTKIRKKTKRDESSSDSQVSSYDSDSSRDKDDDICFVCGEFGKDNELWFRCTVCVRGLHHFKALIRNNFSSRHSESANCEDDESKNVIVAVKKCITQDVVVPTSTDLCPLPKEVPNQALQYISKLSLGYVSSFMTKYENYDVEEEELVTNPTVSNKYETLKSNLIKQLSISQEQKLQQLLEHEELGDRKPYQYLRYIKSLAETDIPDSLLLVDVHRQQLIDSVTGLTTAAENGKGGIQAMKSISGTSAYHKLLSRDPEITKPGSDTTSRNTISVPAPDPL</sequence>
<gene>
    <name evidence="2" type="ORF">ACAOBT_LOCUS35427</name>
</gene>
<dbReference type="EMBL" id="CAKOFQ010008929">
    <property type="protein sequence ID" value="CAH2016523.1"/>
    <property type="molecule type" value="Genomic_DNA"/>
</dbReference>
<feature type="region of interest" description="Disordered" evidence="1">
    <location>
        <begin position="275"/>
        <end position="299"/>
    </location>
</feature>
<feature type="compositionally biased region" description="Basic residues" evidence="1">
    <location>
        <begin position="15"/>
        <end position="27"/>
    </location>
</feature>
<feature type="compositionally biased region" description="Polar residues" evidence="1">
    <location>
        <begin position="282"/>
        <end position="292"/>
    </location>
</feature>
<accession>A0A9P0VNR5</accession>
<organism evidence="2 3">
    <name type="scientific">Acanthoscelides obtectus</name>
    <name type="common">Bean weevil</name>
    <name type="synonym">Bruchus obtectus</name>
    <dbReference type="NCBI Taxonomy" id="200917"/>
    <lineage>
        <taxon>Eukaryota</taxon>
        <taxon>Metazoa</taxon>
        <taxon>Ecdysozoa</taxon>
        <taxon>Arthropoda</taxon>
        <taxon>Hexapoda</taxon>
        <taxon>Insecta</taxon>
        <taxon>Pterygota</taxon>
        <taxon>Neoptera</taxon>
        <taxon>Endopterygota</taxon>
        <taxon>Coleoptera</taxon>
        <taxon>Polyphaga</taxon>
        <taxon>Cucujiformia</taxon>
        <taxon>Chrysomeloidea</taxon>
        <taxon>Chrysomelidae</taxon>
        <taxon>Bruchinae</taxon>
        <taxon>Bruchini</taxon>
        <taxon>Acanthoscelides</taxon>
    </lineage>
</organism>
<proteinExistence type="predicted"/>
<dbReference type="OrthoDB" id="7440550at2759"/>
<evidence type="ECO:0000313" key="2">
    <source>
        <dbReference type="EMBL" id="CAH2016523.1"/>
    </source>
</evidence>
<dbReference type="PANTHER" id="PTHR33327:SF3">
    <property type="entry name" value="RNA-DIRECTED DNA POLYMERASE"/>
    <property type="match status" value="1"/>
</dbReference>
<evidence type="ECO:0000313" key="3">
    <source>
        <dbReference type="Proteomes" id="UP001152888"/>
    </source>
</evidence>
<name>A0A9P0VNR5_ACAOB</name>
<feature type="region of interest" description="Disordered" evidence="1">
    <location>
        <begin position="1"/>
        <end position="48"/>
    </location>
</feature>
<dbReference type="AlphaFoldDB" id="A0A9P0VNR5"/>
<reference evidence="2" key="1">
    <citation type="submission" date="2022-03" db="EMBL/GenBank/DDBJ databases">
        <authorList>
            <person name="Sayadi A."/>
        </authorList>
    </citation>
    <scope>NUCLEOTIDE SEQUENCE</scope>
</reference>